<keyword evidence="1" id="KW-0732">Signal</keyword>
<organism evidence="2">
    <name type="scientific">Cacopsylla melanoneura</name>
    <dbReference type="NCBI Taxonomy" id="428564"/>
    <lineage>
        <taxon>Eukaryota</taxon>
        <taxon>Metazoa</taxon>
        <taxon>Ecdysozoa</taxon>
        <taxon>Arthropoda</taxon>
        <taxon>Hexapoda</taxon>
        <taxon>Insecta</taxon>
        <taxon>Pterygota</taxon>
        <taxon>Neoptera</taxon>
        <taxon>Paraneoptera</taxon>
        <taxon>Hemiptera</taxon>
        <taxon>Sternorrhyncha</taxon>
        <taxon>Psylloidea</taxon>
        <taxon>Psyllidae</taxon>
        <taxon>Psyllinae</taxon>
        <taxon>Cacopsylla</taxon>
    </lineage>
</organism>
<protein>
    <submittedName>
        <fullName evidence="2">Uncharacterized protein</fullName>
    </submittedName>
</protein>
<dbReference type="EMBL" id="HBUF01564826">
    <property type="protein sequence ID" value="CAG6764029.1"/>
    <property type="molecule type" value="Transcribed_RNA"/>
</dbReference>
<feature type="chain" id="PRO_5036262769" evidence="1">
    <location>
        <begin position="27"/>
        <end position="143"/>
    </location>
</feature>
<dbReference type="EMBL" id="HBUF01564827">
    <property type="protein sequence ID" value="CAG6764030.1"/>
    <property type="molecule type" value="Transcribed_RNA"/>
</dbReference>
<evidence type="ECO:0000256" key="1">
    <source>
        <dbReference type="SAM" id="SignalP"/>
    </source>
</evidence>
<sequence>MSKENSSMLPAIYLILASVIVSLSYGEKTAAPTNSVPIRSFNGTLNQTSNLCVGGDTKTCTAITLAQVISTCEASITLKYNVDKPTVLNLTKIATTECKEDVCRVKVDTDRHPIYEMHLVMECKQGSGTTAACTCVEWRALAQ</sequence>
<evidence type="ECO:0000313" key="2">
    <source>
        <dbReference type="EMBL" id="CAG6764030.1"/>
    </source>
</evidence>
<feature type="signal peptide" evidence="1">
    <location>
        <begin position="1"/>
        <end position="26"/>
    </location>
</feature>
<name>A0A8D9AE02_9HEMI</name>
<proteinExistence type="predicted"/>
<reference evidence="2" key="1">
    <citation type="submission" date="2021-05" db="EMBL/GenBank/DDBJ databases">
        <authorList>
            <person name="Alioto T."/>
            <person name="Alioto T."/>
            <person name="Gomez Garrido J."/>
        </authorList>
    </citation>
    <scope>NUCLEOTIDE SEQUENCE</scope>
</reference>
<dbReference type="AlphaFoldDB" id="A0A8D9AE02"/>
<accession>A0A8D9AE02</accession>